<evidence type="ECO:0000256" key="7">
    <source>
        <dbReference type="ARBA" id="ARBA00022840"/>
    </source>
</evidence>
<dbReference type="GO" id="GO:0003684">
    <property type="term" value="F:damaged DNA binding"/>
    <property type="evidence" value="ECO:0007669"/>
    <property type="project" value="TreeGrafter"/>
</dbReference>
<evidence type="ECO:0000313" key="16">
    <source>
        <dbReference type="Proteomes" id="UP000054845"/>
    </source>
</evidence>
<evidence type="ECO:0000256" key="11">
    <source>
        <dbReference type="ARBA" id="ARBA00023242"/>
    </source>
</evidence>
<keyword evidence="16" id="KW-1185">Reference proteome</keyword>
<feature type="coiled-coil region" evidence="12">
    <location>
        <begin position="506"/>
        <end position="547"/>
    </location>
</feature>
<keyword evidence="4" id="KW-0158">Chromosome</keyword>
<feature type="coiled-coil region" evidence="12">
    <location>
        <begin position="400"/>
        <end position="469"/>
    </location>
</feature>
<evidence type="ECO:0000256" key="6">
    <source>
        <dbReference type="ARBA" id="ARBA00022763"/>
    </source>
</evidence>
<feature type="coiled-coil region" evidence="12">
    <location>
        <begin position="765"/>
        <end position="806"/>
    </location>
</feature>
<comment type="similarity">
    <text evidence="3">Belongs to the SMC family. SMC6 subfamily.</text>
</comment>
<dbReference type="GO" id="GO:0030915">
    <property type="term" value="C:Smc5-Smc6 complex"/>
    <property type="evidence" value="ECO:0007669"/>
    <property type="project" value="TreeGrafter"/>
</dbReference>
<feature type="compositionally biased region" description="Basic and acidic residues" evidence="13">
    <location>
        <begin position="80"/>
        <end position="90"/>
    </location>
</feature>
<evidence type="ECO:0000256" key="13">
    <source>
        <dbReference type="SAM" id="MobiDB-lite"/>
    </source>
</evidence>
<evidence type="ECO:0000256" key="10">
    <source>
        <dbReference type="ARBA" id="ARBA00023204"/>
    </source>
</evidence>
<feature type="coiled-coil region" evidence="12">
    <location>
        <begin position="836"/>
        <end position="1021"/>
    </location>
</feature>
<keyword evidence="11" id="KW-0539">Nucleus</keyword>
<evidence type="ECO:0000256" key="12">
    <source>
        <dbReference type="SAM" id="Coils"/>
    </source>
</evidence>
<comment type="subcellular location">
    <subcellularLocation>
        <location evidence="2">Chromosome</location>
    </subcellularLocation>
    <subcellularLocation>
        <location evidence="1">Nucleus</location>
    </subcellularLocation>
</comment>
<evidence type="ECO:0000256" key="8">
    <source>
        <dbReference type="ARBA" id="ARBA00023054"/>
    </source>
</evidence>
<keyword evidence="6" id="KW-0227">DNA damage</keyword>
<protein>
    <submittedName>
        <fullName evidence="15">DNA repair protein RAD18 (SMC family protein)</fullName>
    </submittedName>
</protein>
<evidence type="ECO:0000256" key="2">
    <source>
        <dbReference type="ARBA" id="ARBA00004286"/>
    </source>
</evidence>
<feature type="region of interest" description="Disordered" evidence="13">
    <location>
        <begin position="812"/>
        <end position="831"/>
    </location>
</feature>
<dbReference type="InterPro" id="IPR027417">
    <property type="entry name" value="P-loop_NTPase"/>
</dbReference>
<evidence type="ECO:0000259" key="14">
    <source>
        <dbReference type="Pfam" id="PF02463"/>
    </source>
</evidence>
<feature type="compositionally biased region" description="Low complexity" evidence="13">
    <location>
        <begin position="67"/>
        <end position="76"/>
    </location>
</feature>
<dbReference type="AlphaFoldDB" id="A0A0P1BRV1"/>
<name>A0A0P1BRV1_9BASI</name>
<dbReference type="OrthoDB" id="10072614at2759"/>
<dbReference type="Gene3D" id="3.40.50.300">
    <property type="entry name" value="P-loop containing nucleotide triphosphate hydrolases"/>
    <property type="match status" value="2"/>
</dbReference>
<evidence type="ECO:0000256" key="9">
    <source>
        <dbReference type="ARBA" id="ARBA00023172"/>
    </source>
</evidence>
<dbReference type="InterPro" id="IPR003395">
    <property type="entry name" value="RecF/RecN/SMC_N"/>
</dbReference>
<dbReference type="PANTHER" id="PTHR19306:SF6">
    <property type="entry name" value="STRUCTURAL MAINTENANCE OF CHROMOSOMES PROTEIN 6"/>
    <property type="match status" value="1"/>
</dbReference>
<evidence type="ECO:0000256" key="4">
    <source>
        <dbReference type="ARBA" id="ARBA00022454"/>
    </source>
</evidence>
<reference evidence="15 16" key="1">
    <citation type="submission" date="2014-09" db="EMBL/GenBank/DDBJ databases">
        <authorList>
            <person name="Magalhaes I.L.F."/>
            <person name="Oliveira U."/>
            <person name="Santos F.R."/>
            <person name="Vidigal T.H.D.A."/>
            <person name="Brescovit A.D."/>
            <person name="Santos A.J."/>
        </authorList>
    </citation>
    <scope>NUCLEOTIDE SEQUENCE [LARGE SCALE GENOMIC DNA]</scope>
</reference>
<keyword evidence="8 12" id="KW-0175">Coiled coil</keyword>
<dbReference type="PANTHER" id="PTHR19306">
    <property type="entry name" value="STRUCTURAL MAINTENANCE OF CHROMOSOMES 5,6 SMC5, SMC6"/>
    <property type="match status" value="1"/>
</dbReference>
<keyword evidence="7" id="KW-0067">ATP-binding</keyword>
<feature type="coiled-coil region" evidence="12">
    <location>
        <begin position="340"/>
        <end position="367"/>
    </location>
</feature>
<dbReference type="GO" id="GO:0005524">
    <property type="term" value="F:ATP binding"/>
    <property type="evidence" value="ECO:0007669"/>
    <property type="project" value="UniProtKB-KW"/>
</dbReference>
<dbReference type="Proteomes" id="UP000054845">
    <property type="component" value="Unassembled WGS sequence"/>
</dbReference>
<dbReference type="STRING" id="401625.A0A0P1BRV1"/>
<dbReference type="GO" id="GO:0035861">
    <property type="term" value="C:site of double-strand break"/>
    <property type="evidence" value="ECO:0007669"/>
    <property type="project" value="TreeGrafter"/>
</dbReference>
<feature type="region of interest" description="Disordered" evidence="13">
    <location>
        <begin position="1070"/>
        <end position="1090"/>
    </location>
</feature>
<organism evidence="15 16">
    <name type="scientific">Ceraceosorus bombacis</name>
    <dbReference type="NCBI Taxonomy" id="401625"/>
    <lineage>
        <taxon>Eukaryota</taxon>
        <taxon>Fungi</taxon>
        <taxon>Dikarya</taxon>
        <taxon>Basidiomycota</taxon>
        <taxon>Ustilaginomycotina</taxon>
        <taxon>Exobasidiomycetes</taxon>
        <taxon>Ceraceosorales</taxon>
        <taxon>Ceraceosoraceae</taxon>
        <taxon>Ceraceosorus</taxon>
    </lineage>
</organism>
<feature type="compositionally biased region" description="Basic and acidic residues" evidence="13">
    <location>
        <begin position="816"/>
        <end position="831"/>
    </location>
</feature>
<proteinExistence type="inferred from homology"/>
<feature type="compositionally biased region" description="Acidic residues" evidence="13">
    <location>
        <begin position="103"/>
        <end position="127"/>
    </location>
</feature>
<sequence>MSRTRKRIEDDEEEAIDDSGDTSSSKNKRKRREPLSSIGNGHLESASPDEAAIKSDEDDEEHDQLEPAAPAPSSGKPKAKGREQTEEASHSDVASNANRSASFDEEEEEGFEEGGDDDEEDDDEGSEDDVHLRSAQNQQASHGKNVAEMGVIEKVELTNFMCHNRLTVSLGPQTNFIIGHNGSGKSAILTGITIALGGNASSTDRGKSLKSFVKEGKTGAIVELTLKNTGSEAFKPEEYGRSIIIERRINADGGGGWKIKSAKGRVVSTKRDELNALCDHANIQVDNPLNVLSQDQARQFLSDSRTSEKYHFFLRGTQLTQLAHEYSVIQSNIEKIAVVVKQKEEVVPDLENAAAEAIARYEAVKKQREQHARLSEIKDLIVWAKVAEKERRLEQAVHALIDGEKRLGKQEAKLQEAQNALEQANNEINELEALLNEDKDREAPLVEQVKRLREQMKSHRADMKGVKALEQQLNDQFSRQTAVIEDLQVRIEREAQRMSDGNRAKRKELAHTLQEAEDGRKETERRQVELNDELRQLQQTIGAAAQRETEAKGRQDTLRRQVDEAAYLCQRLGQARGNRMVAYGANVPALVRAIEAEKRWRVRPVGPIGLHLKLKDMSWAPVLESVIGNTLNAFCVTNHADRQLLEQIKQRTGNATIPTLTMRDTAIDFSSGESDPDVRTILRVLDIDNDFVLHQLVNAVHIERSALVERRVDGDALMRSGKRNVHVCFSKDMFRISGGQKGSSTQTLNAHTGPMRLSANVEAQLSIAKKKQDEVDQQLQQANAELRTAVDESKKLEARRVAIKREIPTLAKQARKHAEDEQRISDQMREDQPSSVAALEQAKEEAKEQLENIKQEFSSVQVRKEAIEGQLQPLEEEMDAAKSKLEEFEEERRSTMPRMTATVQGRVAAQKNMHHWEKEIRAQKGNNERLSEASLQVQEQVDVLTAQASEVAPDRPEIELTADEYIRQADALEKNLERARRETGHSVESVIADVNAAKRALESAQSELADFKLAVKNLSAAITLRQETWTSFRRSIASRARGLFTHHLAMRGYTGSLDFDHKGEKLHLLVQTEDSTQKRDKDPKSLSGGEKSFSTICLLLSLWEAIGCPIRCLDEFDVFMDAVNRKISMKMLIDAAKSTQGVQYILISPQSMASVTLGESTRVIKLQDPERNQTTLT</sequence>
<evidence type="ECO:0000256" key="1">
    <source>
        <dbReference type="ARBA" id="ARBA00004123"/>
    </source>
</evidence>
<keyword evidence="5" id="KW-0547">Nucleotide-binding</keyword>
<feature type="compositionally biased region" description="Polar residues" evidence="13">
    <location>
        <begin position="92"/>
        <end position="101"/>
    </location>
</feature>
<feature type="compositionally biased region" description="Basic and acidic residues" evidence="13">
    <location>
        <begin position="1075"/>
        <end position="1084"/>
    </location>
</feature>
<dbReference type="GO" id="GO:0005634">
    <property type="term" value="C:nucleus"/>
    <property type="evidence" value="ECO:0007669"/>
    <property type="project" value="UniProtKB-SubCell"/>
</dbReference>
<keyword evidence="9" id="KW-0233">DNA recombination</keyword>
<evidence type="ECO:0000256" key="3">
    <source>
        <dbReference type="ARBA" id="ARBA00006793"/>
    </source>
</evidence>
<feature type="region of interest" description="Disordered" evidence="13">
    <location>
        <begin position="1"/>
        <end position="146"/>
    </location>
</feature>
<dbReference type="EMBL" id="CCYA01000276">
    <property type="protein sequence ID" value="CEH18867.1"/>
    <property type="molecule type" value="Genomic_DNA"/>
</dbReference>
<dbReference type="Pfam" id="PF02463">
    <property type="entry name" value="SMC_N"/>
    <property type="match status" value="1"/>
</dbReference>
<dbReference type="GO" id="GO:0003697">
    <property type="term" value="F:single-stranded DNA binding"/>
    <property type="evidence" value="ECO:0007669"/>
    <property type="project" value="TreeGrafter"/>
</dbReference>
<dbReference type="GO" id="GO:0000724">
    <property type="term" value="P:double-strand break repair via homologous recombination"/>
    <property type="evidence" value="ECO:0007669"/>
    <property type="project" value="TreeGrafter"/>
</dbReference>
<feature type="compositionally biased region" description="Acidic residues" evidence="13">
    <location>
        <begin position="10"/>
        <end position="20"/>
    </location>
</feature>
<dbReference type="SUPFAM" id="SSF57997">
    <property type="entry name" value="Tropomyosin"/>
    <property type="match status" value="1"/>
</dbReference>
<dbReference type="SUPFAM" id="SSF52540">
    <property type="entry name" value="P-loop containing nucleoside triphosphate hydrolases"/>
    <property type="match status" value="1"/>
</dbReference>
<feature type="domain" description="RecF/RecN/SMC N-terminal" evidence="14">
    <location>
        <begin position="152"/>
        <end position="1152"/>
    </location>
</feature>
<evidence type="ECO:0000256" key="5">
    <source>
        <dbReference type="ARBA" id="ARBA00022741"/>
    </source>
</evidence>
<accession>A0A0P1BRV1</accession>
<evidence type="ECO:0000313" key="15">
    <source>
        <dbReference type="EMBL" id="CEH18867.1"/>
    </source>
</evidence>
<keyword evidence="10" id="KW-0234">DNA repair</keyword>